<dbReference type="InterPro" id="IPR038231">
    <property type="entry name" value="MepB-like_sf"/>
</dbReference>
<reference evidence="1 2" key="1">
    <citation type="submission" date="2014-05" db="EMBL/GenBank/DDBJ databases">
        <title>Genome Sequence of Flavobacterium sp. EM1321.</title>
        <authorList>
            <person name="Shin S.-K."/>
            <person name="Yi H."/>
        </authorList>
    </citation>
    <scope>NUCLEOTIDE SEQUENCE [LARGE SCALE GENOMIC DNA]</scope>
    <source>
        <strain evidence="1 2">EM1321</strain>
    </source>
</reference>
<sequence length="163" mass="18994">MISIPNFLLETNSIIFNKLGIEIKSVSLEKESIIYNACQLVLNNRKVLFRTAKITPTKTGQFVTLWKRIPNGSIAPFEINDDFELVIIQTKTENQLGYFVFPKAILIERGIFSTDSKEGKRALRVYPCWDQTTNKQAQKTQQWQLDYFIEFPFENDKINSLFF</sequence>
<evidence type="ECO:0000313" key="2">
    <source>
        <dbReference type="Proteomes" id="UP000027064"/>
    </source>
</evidence>
<keyword evidence="2" id="KW-1185">Reference proteome</keyword>
<name>A0A066WRJ3_9FLAO</name>
<comment type="caution">
    <text evidence="1">The sequence shown here is derived from an EMBL/GenBank/DDBJ whole genome shotgun (WGS) entry which is preliminary data.</text>
</comment>
<dbReference type="RefSeq" id="WP_035657203.1">
    <property type="nucleotide sequence ID" value="NZ_JNCA01000003.1"/>
</dbReference>
<dbReference type="Gene3D" id="3.40.1350.140">
    <property type="entry name" value="MepB-like"/>
    <property type="match status" value="1"/>
</dbReference>
<evidence type="ECO:0000313" key="1">
    <source>
        <dbReference type="EMBL" id="KDN56391.1"/>
    </source>
</evidence>
<organism evidence="1 2">
    <name type="scientific">Flavobacterium seoulense</name>
    <dbReference type="NCBI Taxonomy" id="1492738"/>
    <lineage>
        <taxon>Bacteria</taxon>
        <taxon>Pseudomonadati</taxon>
        <taxon>Bacteroidota</taxon>
        <taxon>Flavobacteriia</taxon>
        <taxon>Flavobacteriales</taxon>
        <taxon>Flavobacteriaceae</taxon>
        <taxon>Flavobacterium</taxon>
    </lineage>
</organism>
<dbReference type="PIRSF" id="PIRSF032285">
    <property type="entry name" value="UCP032285"/>
    <property type="match status" value="1"/>
</dbReference>
<dbReference type="Proteomes" id="UP000027064">
    <property type="component" value="Unassembled WGS sequence"/>
</dbReference>
<protein>
    <recommendedName>
        <fullName evidence="3">MepB family protein</fullName>
    </recommendedName>
</protein>
<dbReference type="Pfam" id="PF08877">
    <property type="entry name" value="MepB-like"/>
    <property type="match status" value="1"/>
</dbReference>
<dbReference type="AlphaFoldDB" id="A0A066WRJ3"/>
<dbReference type="eggNOG" id="COG4815">
    <property type="taxonomic scope" value="Bacteria"/>
</dbReference>
<dbReference type="STRING" id="1492738.FEM21_04100"/>
<proteinExistence type="predicted"/>
<dbReference type="InterPro" id="IPR011235">
    <property type="entry name" value="MepB-like"/>
</dbReference>
<accession>A0A066WRJ3</accession>
<dbReference type="OrthoDB" id="4954833at2"/>
<gene>
    <name evidence="1" type="ORF">FEM21_04100</name>
</gene>
<dbReference type="PATRIC" id="fig|1492738.3.peg.406"/>
<dbReference type="EMBL" id="JNCA01000003">
    <property type="protein sequence ID" value="KDN56391.1"/>
    <property type="molecule type" value="Genomic_DNA"/>
</dbReference>
<evidence type="ECO:0008006" key="3">
    <source>
        <dbReference type="Google" id="ProtNLM"/>
    </source>
</evidence>